<dbReference type="EMBL" id="MIPT01000001">
    <property type="protein sequence ID" value="OHT19223.1"/>
    <property type="molecule type" value="Genomic_DNA"/>
</dbReference>
<gene>
    <name evidence="2" type="ORF">BHE75_01206</name>
</gene>
<proteinExistence type="predicted"/>
<evidence type="ECO:0008006" key="4">
    <source>
        <dbReference type="Google" id="ProtNLM"/>
    </source>
</evidence>
<dbReference type="RefSeq" id="WP_070933072.1">
    <property type="nucleotide sequence ID" value="NZ_MIPT01000001.1"/>
</dbReference>
<dbReference type="AlphaFoldDB" id="A0A1S1HD92"/>
<reference evidence="2 3" key="1">
    <citation type="submission" date="2016-09" db="EMBL/GenBank/DDBJ databases">
        <title>Metabolic pathway, cell adaptation mechanisms and a novel monoxygenase revealed through proteogenomic-transcription analysis of a Sphingomonas haloaromaticamans strain degrading the fungicide ortho-phenylphenol.</title>
        <authorList>
            <person name="Perruchon C."/>
            <person name="Papadopoulou E.S."/>
            <person name="Rousidou C."/>
            <person name="Vasileiadis S."/>
            <person name="Tanou G."/>
            <person name="Amoutzias G."/>
            <person name="Molassiotis A."/>
            <person name="Karpouzas D.G."/>
        </authorList>
    </citation>
    <scope>NUCLEOTIDE SEQUENCE [LARGE SCALE GENOMIC DNA]</scope>
    <source>
        <strain evidence="2 3">P3</strain>
    </source>
</reference>
<keyword evidence="1" id="KW-1133">Transmembrane helix</keyword>
<keyword evidence="1" id="KW-0472">Membrane</keyword>
<evidence type="ECO:0000313" key="3">
    <source>
        <dbReference type="Proteomes" id="UP000179467"/>
    </source>
</evidence>
<sequence>MQADQPSLFRRPDTMLGICEALGEDLGFNPIVLRIALGSLVLWNPKIAIGAYLALGVLVLLSRLIFPARRVAADAGVDKAMAVETAAPAAINDAPAVEMAEAA</sequence>
<keyword evidence="1" id="KW-0812">Transmembrane</keyword>
<feature type="transmembrane region" description="Helical" evidence="1">
    <location>
        <begin position="47"/>
        <end position="66"/>
    </location>
</feature>
<evidence type="ECO:0000256" key="1">
    <source>
        <dbReference type="SAM" id="Phobius"/>
    </source>
</evidence>
<protein>
    <recommendedName>
        <fullName evidence="4">Phage shock protein PspC N-terminal domain-containing protein</fullName>
    </recommendedName>
</protein>
<comment type="caution">
    <text evidence="2">The sequence shown here is derived from an EMBL/GenBank/DDBJ whole genome shotgun (WGS) entry which is preliminary data.</text>
</comment>
<organism evidence="2 3">
    <name type="scientific">Edaphosphingomonas haloaromaticamans</name>
    <dbReference type="NCBI Taxonomy" id="653954"/>
    <lineage>
        <taxon>Bacteria</taxon>
        <taxon>Pseudomonadati</taxon>
        <taxon>Pseudomonadota</taxon>
        <taxon>Alphaproteobacteria</taxon>
        <taxon>Sphingomonadales</taxon>
        <taxon>Rhizorhabdaceae</taxon>
        <taxon>Edaphosphingomonas</taxon>
    </lineage>
</organism>
<dbReference type="OrthoDB" id="7581438at2"/>
<accession>A0A1S1HD92</accession>
<dbReference type="Proteomes" id="UP000179467">
    <property type="component" value="Unassembled WGS sequence"/>
</dbReference>
<evidence type="ECO:0000313" key="2">
    <source>
        <dbReference type="EMBL" id="OHT19223.1"/>
    </source>
</evidence>
<name>A0A1S1HD92_9SPHN</name>
<keyword evidence="3" id="KW-1185">Reference proteome</keyword>